<feature type="transmembrane region" description="Helical" evidence="1">
    <location>
        <begin position="138"/>
        <end position="155"/>
    </location>
</feature>
<dbReference type="EnsemblMetazoa" id="GBRI014976-RA">
    <property type="protein sequence ID" value="GBRI014976-PA"/>
    <property type="gene ID" value="GBRI014976"/>
</dbReference>
<evidence type="ECO:0000313" key="3">
    <source>
        <dbReference type="Proteomes" id="UP000091820"/>
    </source>
</evidence>
<evidence type="ECO:0000313" key="2">
    <source>
        <dbReference type="EnsemblMetazoa" id="GBRI014976-PA"/>
    </source>
</evidence>
<keyword evidence="1" id="KW-1133">Transmembrane helix</keyword>
<protein>
    <submittedName>
        <fullName evidence="2">Uncharacterized protein</fullName>
    </submittedName>
</protein>
<organism evidence="2 3">
    <name type="scientific">Glossina brevipalpis</name>
    <dbReference type="NCBI Taxonomy" id="37001"/>
    <lineage>
        <taxon>Eukaryota</taxon>
        <taxon>Metazoa</taxon>
        <taxon>Ecdysozoa</taxon>
        <taxon>Arthropoda</taxon>
        <taxon>Hexapoda</taxon>
        <taxon>Insecta</taxon>
        <taxon>Pterygota</taxon>
        <taxon>Neoptera</taxon>
        <taxon>Endopterygota</taxon>
        <taxon>Diptera</taxon>
        <taxon>Brachycera</taxon>
        <taxon>Muscomorpha</taxon>
        <taxon>Hippoboscoidea</taxon>
        <taxon>Glossinidae</taxon>
        <taxon>Glossina</taxon>
    </lineage>
</organism>
<sequence>MLMHYNKLLAYVRTQRNILTSGMRVFFVGATITHCCVSVSTLCSMPKKAAVRCISIRLYDDAEGKRISPQLINKKYIHENICYRVRVHTSRNESRCIVTAINTAVHATTGSNSTTCTTGIKAICAIACKDQVEKMHPMLIVAISLNPVCAFWSYINLHFVH</sequence>
<evidence type="ECO:0000256" key="1">
    <source>
        <dbReference type="SAM" id="Phobius"/>
    </source>
</evidence>
<proteinExistence type="predicted"/>
<keyword evidence="3" id="KW-1185">Reference proteome</keyword>
<keyword evidence="1" id="KW-0812">Transmembrane</keyword>
<dbReference type="AlphaFoldDB" id="A0A1A9WCX9"/>
<keyword evidence="1" id="KW-0472">Membrane</keyword>
<accession>A0A1A9WCX9</accession>
<reference evidence="3" key="1">
    <citation type="submission" date="2014-03" db="EMBL/GenBank/DDBJ databases">
        <authorList>
            <person name="Aksoy S."/>
            <person name="Warren W."/>
            <person name="Wilson R.K."/>
        </authorList>
    </citation>
    <scope>NUCLEOTIDE SEQUENCE [LARGE SCALE GENOMIC DNA]</scope>
    <source>
        <strain evidence="3">IAEA</strain>
    </source>
</reference>
<dbReference type="VEuPathDB" id="VectorBase:GBRI014976"/>
<name>A0A1A9WCX9_9MUSC</name>
<dbReference type="Proteomes" id="UP000091820">
    <property type="component" value="Unassembled WGS sequence"/>
</dbReference>
<reference evidence="2" key="2">
    <citation type="submission" date="2020-05" db="UniProtKB">
        <authorList>
            <consortium name="EnsemblMetazoa"/>
        </authorList>
    </citation>
    <scope>IDENTIFICATION</scope>
    <source>
        <strain evidence="2">IAEA</strain>
    </source>
</reference>